<keyword evidence="3" id="KW-1185">Reference proteome</keyword>
<feature type="compositionally biased region" description="Basic residues" evidence="1">
    <location>
        <begin position="60"/>
        <end position="70"/>
    </location>
</feature>
<reference evidence="2 3" key="1">
    <citation type="submission" date="2014-07" db="EMBL/GenBank/DDBJ databases">
        <title>Tepidicaulis marinum gen. nov., sp. nov., a novel marine bacterium denitrifying nitrate to nitrous oxide strictly under microaerobic conditions.</title>
        <authorList>
            <person name="Takeuchi M."/>
            <person name="Yamagishi T."/>
            <person name="Kamagata Y."/>
            <person name="Oshima K."/>
            <person name="Hattori M."/>
            <person name="Katayama T."/>
            <person name="Hanada S."/>
            <person name="Tamaki H."/>
            <person name="Marumo K."/>
            <person name="Maeda H."/>
            <person name="Nedachi M."/>
            <person name="Iwasaki W."/>
            <person name="Suwa Y."/>
            <person name="Sakata S."/>
        </authorList>
    </citation>
    <scope>NUCLEOTIDE SEQUENCE [LARGE SCALE GENOMIC DNA]</scope>
    <source>
        <strain evidence="2 3">MA2</strain>
    </source>
</reference>
<evidence type="ECO:0000256" key="1">
    <source>
        <dbReference type="SAM" id="MobiDB-lite"/>
    </source>
</evidence>
<name>A0A081BAS7_9HYPH</name>
<evidence type="ECO:0000313" key="2">
    <source>
        <dbReference type="EMBL" id="GAK45145.1"/>
    </source>
</evidence>
<sequence>MSGTPEQDWAAIKRAWAEDKLTPKEIAAAYGLSYQKLSARARAEGWRKGESGREGNAEKQRRRPPRRKARVISSAKGRAENGRARKESSPGSTPGSGGFLSRRKAGAPLLRMKA</sequence>
<feature type="region of interest" description="Disordered" evidence="1">
    <location>
        <begin position="41"/>
        <end position="114"/>
    </location>
</feature>
<dbReference type="Proteomes" id="UP000028702">
    <property type="component" value="Unassembled WGS sequence"/>
</dbReference>
<dbReference type="STRING" id="1333998.M2A_1644"/>
<proteinExistence type="predicted"/>
<evidence type="ECO:0000313" key="3">
    <source>
        <dbReference type="Proteomes" id="UP000028702"/>
    </source>
</evidence>
<feature type="compositionally biased region" description="Basic and acidic residues" evidence="1">
    <location>
        <begin position="77"/>
        <end position="88"/>
    </location>
</feature>
<feature type="compositionally biased region" description="Basic and acidic residues" evidence="1">
    <location>
        <begin position="41"/>
        <end position="59"/>
    </location>
</feature>
<accession>A0A081BAS7</accession>
<dbReference type="AlphaFoldDB" id="A0A081BAS7"/>
<protein>
    <submittedName>
        <fullName evidence="2">Conserved protein</fullName>
    </submittedName>
</protein>
<gene>
    <name evidence="2" type="ORF">M2A_1644</name>
</gene>
<comment type="caution">
    <text evidence="2">The sequence shown here is derived from an EMBL/GenBank/DDBJ whole genome shotgun (WGS) entry which is preliminary data.</text>
</comment>
<organism evidence="2 3">
    <name type="scientific">Tepidicaulis marinus</name>
    <dbReference type="NCBI Taxonomy" id="1333998"/>
    <lineage>
        <taxon>Bacteria</taxon>
        <taxon>Pseudomonadati</taxon>
        <taxon>Pseudomonadota</taxon>
        <taxon>Alphaproteobacteria</taxon>
        <taxon>Hyphomicrobiales</taxon>
        <taxon>Parvibaculaceae</taxon>
        <taxon>Tepidicaulis</taxon>
    </lineage>
</organism>
<dbReference type="EMBL" id="BBIO01000007">
    <property type="protein sequence ID" value="GAK45145.1"/>
    <property type="molecule type" value="Genomic_DNA"/>
</dbReference>